<feature type="transmembrane region" description="Helical" evidence="6">
    <location>
        <begin position="49"/>
        <end position="71"/>
    </location>
</feature>
<feature type="transmembrane region" description="Helical" evidence="6">
    <location>
        <begin position="209"/>
        <end position="229"/>
    </location>
</feature>
<feature type="transmembrane region" description="Helical" evidence="6">
    <location>
        <begin position="268"/>
        <end position="290"/>
    </location>
</feature>
<organism evidence="9 10">
    <name type="scientific">Citricoccus muralis</name>
    <dbReference type="NCBI Taxonomy" id="169134"/>
    <lineage>
        <taxon>Bacteria</taxon>
        <taxon>Bacillati</taxon>
        <taxon>Actinomycetota</taxon>
        <taxon>Actinomycetes</taxon>
        <taxon>Micrococcales</taxon>
        <taxon>Micrococcaceae</taxon>
        <taxon>Citricoccus</taxon>
    </lineage>
</organism>
<dbReference type="PIRSF" id="PIRSF006648">
    <property type="entry name" value="DrrB"/>
    <property type="match status" value="1"/>
</dbReference>
<reference evidence="9 10" key="1">
    <citation type="submission" date="2023-04" db="EMBL/GenBank/DDBJ databases">
        <title>Funneling lignin-derived compounds into biodiesel using alkali-halophilic Citricoccus sp. P2.</title>
        <authorList>
            <person name="Luo C.-B."/>
        </authorList>
    </citation>
    <scope>NUCLEOTIDE SEQUENCE [LARGE SCALE GENOMIC DNA]</scope>
    <source>
        <strain evidence="9 10">P2</strain>
    </source>
</reference>
<proteinExistence type="inferred from homology"/>
<keyword evidence="2 6" id="KW-0812">Transmembrane</keyword>
<dbReference type="PANTHER" id="PTHR43229">
    <property type="entry name" value="NODULATION PROTEIN J"/>
    <property type="match status" value="1"/>
</dbReference>
<evidence type="ECO:0000256" key="3">
    <source>
        <dbReference type="ARBA" id="ARBA00022989"/>
    </source>
</evidence>
<dbReference type="PROSITE" id="PS51012">
    <property type="entry name" value="ABC_TM2"/>
    <property type="match status" value="1"/>
</dbReference>
<dbReference type="PANTHER" id="PTHR43229:SF2">
    <property type="entry name" value="NODULATION PROTEIN J"/>
    <property type="match status" value="1"/>
</dbReference>
<gene>
    <name evidence="9" type="ORF">P8192_00700</name>
</gene>
<protein>
    <recommendedName>
        <fullName evidence="6">Transport permease protein</fullName>
    </recommendedName>
</protein>
<keyword evidence="6" id="KW-0813">Transport</keyword>
<evidence type="ECO:0000256" key="2">
    <source>
        <dbReference type="ARBA" id="ARBA00022692"/>
    </source>
</evidence>
<keyword evidence="3 6" id="KW-1133">Transmembrane helix</keyword>
<evidence type="ECO:0000313" key="10">
    <source>
        <dbReference type="Proteomes" id="UP001219037"/>
    </source>
</evidence>
<dbReference type="InterPro" id="IPR013525">
    <property type="entry name" value="ABC2_TM"/>
</dbReference>
<evidence type="ECO:0000256" key="5">
    <source>
        <dbReference type="ARBA" id="ARBA00023251"/>
    </source>
</evidence>
<comment type="similarity">
    <text evidence="6">Belongs to the ABC-2 integral membrane protein family.</text>
</comment>
<feature type="transmembrane region" description="Helical" evidence="6">
    <location>
        <begin position="178"/>
        <end position="202"/>
    </location>
</feature>
<evidence type="ECO:0000256" key="7">
    <source>
        <dbReference type="SAM" id="MobiDB-lite"/>
    </source>
</evidence>
<feature type="transmembrane region" description="Helical" evidence="6">
    <location>
        <begin position="95"/>
        <end position="120"/>
    </location>
</feature>
<keyword evidence="10" id="KW-1185">Reference proteome</keyword>
<evidence type="ECO:0000256" key="1">
    <source>
        <dbReference type="ARBA" id="ARBA00004141"/>
    </source>
</evidence>
<evidence type="ECO:0000256" key="6">
    <source>
        <dbReference type="RuleBase" id="RU361157"/>
    </source>
</evidence>
<dbReference type="InterPro" id="IPR051784">
    <property type="entry name" value="Nod_factor_ABC_transporter"/>
</dbReference>
<keyword evidence="6" id="KW-1003">Cell membrane</keyword>
<keyword evidence="5" id="KW-0046">Antibiotic resistance</keyword>
<keyword evidence="4 6" id="KW-0472">Membrane</keyword>
<evidence type="ECO:0000256" key="4">
    <source>
        <dbReference type="ARBA" id="ARBA00023136"/>
    </source>
</evidence>
<comment type="subcellular location">
    <subcellularLocation>
        <location evidence="6">Cell membrane</location>
        <topology evidence="6">Multi-pass membrane protein</topology>
    </subcellularLocation>
    <subcellularLocation>
        <location evidence="1">Membrane</location>
        <topology evidence="1">Multi-pass membrane protein</topology>
    </subcellularLocation>
</comment>
<accession>A0ABY8H776</accession>
<name>A0ABY8H776_9MICC</name>
<dbReference type="EMBL" id="CP121252">
    <property type="protein sequence ID" value="WFP16679.1"/>
    <property type="molecule type" value="Genomic_DNA"/>
</dbReference>
<dbReference type="RefSeq" id="WP_278157777.1">
    <property type="nucleotide sequence ID" value="NZ_CP121252.1"/>
</dbReference>
<feature type="region of interest" description="Disordered" evidence="7">
    <location>
        <begin position="1"/>
        <end position="23"/>
    </location>
</feature>
<dbReference type="Proteomes" id="UP001219037">
    <property type="component" value="Chromosome"/>
</dbReference>
<dbReference type="InterPro" id="IPR047817">
    <property type="entry name" value="ABC2_TM_bact-type"/>
</dbReference>
<feature type="transmembrane region" description="Helical" evidence="6">
    <location>
        <begin position="141"/>
        <end position="166"/>
    </location>
</feature>
<dbReference type="Pfam" id="PF01061">
    <property type="entry name" value="ABC2_membrane"/>
    <property type="match status" value="1"/>
</dbReference>
<sequence>MSTTIDMRGTNDLHPATGTPRQRGAGFSTALRVFSARSLKHSFRDGESLLMAVLLPLMLMLVFTFILGGAMNVTPADAAGAAGSAGSAAEARGAYLAYVLPAIALTAAGFGASYTAVVVANDVNTGFMNRLRTMPFPVITVLLGHTVSSLVRNLMATAVVVAAAFALGFRTAASPVQILTAIGLIMLWILVITCVFTLLGLVSGSAESASGYGFMLLFLPYISSGFAPVETMPGWLQGFAGHQPMTPIIDASRALFTGEPWSALTADLLVGAAWCAGFIAVSLALIAVVFPRKVAR</sequence>
<evidence type="ECO:0000313" key="9">
    <source>
        <dbReference type="EMBL" id="WFP16679.1"/>
    </source>
</evidence>
<evidence type="ECO:0000259" key="8">
    <source>
        <dbReference type="PROSITE" id="PS51012"/>
    </source>
</evidence>
<dbReference type="InterPro" id="IPR000412">
    <property type="entry name" value="ABC_2_transport"/>
</dbReference>
<feature type="domain" description="ABC transmembrane type-2" evidence="8">
    <location>
        <begin position="47"/>
        <end position="293"/>
    </location>
</feature>